<dbReference type="PRINTS" id="PR00368">
    <property type="entry name" value="FADPNR"/>
</dbReference>
<sequence>METKTFDLIVIGAGPAGMTAAIYGSRAGLHTAMIESGAPGGKLLKTFKIANYPGTPDVNGADLAATMFEQSTAFGAEYVYGDVVEITKDKEVKLADGTVYKGKAVIVATGTQEAMMGIPGERANVGHGVSFCAVCDGAFFRDQPVAVVGGNNSALEETAFLSQFASKIYIVVRGDDYTAEPSNQQLIEGNDKIEKITNAKPVEVLSEKGKVTGLVIEDAKTHTQRTLDVKGIFPYEGENPMSSALVSLDVVNTRGYVVVDENRMTKVPGIYAAGDIVDKDLRQVVTATNDGAIAAQHINRMIKMKKYQ</sequence>
<keyword evidence="1" id="KW-0285">Flavoprotein</keyword>
<protein>
    <submittedName>
        <fullName evidence="4">FAD-binding protein</fullName>
    </submittedName>
</protein>
<dbReference type="GO" id="GO:0016491">
    <property type="term" value="F:oxidoreductase activity"/>
    <property type="evidence" value="ECO:0007669"/>
    <property type="project" value="UniProtKB-KW"/>
</dbReference>
<dbReference type="EMBL" id="RJQC01000002">
    <property type="protein sequence ID" value="RNM30616.1"/>
    <property type="molecule type" value="Genomic_DNA"/>
</dbReference>
<feature type="domain" description="FAD/NAD(P)-binding" evidence="3">
    <location>
        <begin position="6"/>
        <end position="291"/>
    </location>
</feature>
<proteinExistence type="predicted"/>
<dbReference type="Pfam" id="PF07992">
    <property type="entry name" value="Pyr_redox_2"/>
    <property type="match status" value="1"/>
</dbReference>
<name>A0A3N0I214_9FIRM</name>
<keyword evidence="2" id="KW-0560">Oxidoreductase</keyword>
<dbReference type="InterPro" id="IPR023753">
    <property type="entry name" value="FAD/NAD-binding_dom"/>
</dbReference>
<comment type="caution">
    <text evidence="4">The sequence shown here is derived from an EMBL/GenBank/DDBJ whole genome shotgun (WGS) entry which is preliminary data.</text>
</comment>
<evidence type="ECO:0000313" key="5">
    <source>
        <dbReference type="Proteomes" id="UP000276568"/>
    </source>
</evidence>
<organism evidence="4 5">
    <name type="scientific">Absicoccus porci</name>
    <dbReference type="NCBI Taxonomy" id="2486576"/>
    <lineage>
        <taxon>Bacteria</taxon>
        <taxon>Bacillati</taxon>
        <taxon>Bacillota</taxon>
        <taxon>Erysipelotrichia</taxon>
        <taxon>Erysipelotrichales</taxon>
        <taxon>Erysipelotrichaceae</taxon>
        <taxon>Absicoccus</taxon>
    </lineage>
</organism>
<evidence type="ECO:0000313" key="4">
    <source>
        <dbReference type="EMBL" id="RNM30616.1"/>
    </source>
</evidence>
<dbReference type="PRINTS" id="PR00469">
    <property type="entry name" value="PNDRDTASEII"/>
</dbReference>
<evidence type="ECO:0000259" key="3">
    <source>
        <dbReference type="Pfam" id="PF07992"/>
    </source>
</evidence>
<dbReference type="InterPro" id="IPR036188">
    <property type="entry name" value="FAD/NAD-bd_sf"/>
</dbReference>
<dbReference type="AlphaFoldDB" id="A0A3N0I214"/>
<dbReference type="RefSeq" id="WP_128520524.1">
    <property type="nucleotide sequence ID" value="NZ_JALFCT010000010.1"/>
</dbReference>
<dbReference type="SUPFAM" id="SSF51905">
    <property type="entry name" value="FAD/NAD(P)-binding domain"/>
    <property type="match status" value="1"/>
</dbReference>
<dbReference type="PANTHER" id="PTHR48105">
    <property type="entry name" value="THIOREDOXIN REDUCTASE 1-RELATED-RELATED"/>
    <property type="match status" value="1"/>
</dbReference>
<accession>A0A3N0I214</accession>
<keyword evidence="5" id="KW-1185">Reference proteome</keyword>
<reference evidence="4 5" key="1">
    <citation type="submission" date="2018-11" db="EMBL/GenBank/DDBJ databases">
        <title>Clostridium sp. nov., a member of the family Erysipelotrichaceae isolated from pig faeces.</title>
        <authorList>
            <person name="Chang Y.-H."/>
        </authorList>
    </citation>
    <scope>NUCLEOTIDE SEQUENCE [LARGE SCALE GENOMIC DNA]</scope>
    <source>
        <strain evidence="4 5">YH-panp20</strain>
    </source>
</reference>
<evidence type="ECO:0000256" key="2">
    <source>
        <dbReference type="ARBA" id="ARBA00023002"/>
    </source>
</evidence>
<dbReference type="InterPro" id="IPR050097">
    <property type="entry name" value="Ferredoxin-NADP_redctase_2"/>
</dbReference>
<dbReference type="Proteomes" id="UP000276568">
    <property type="component" value="Unassembled WGS sequence"/>
</dbReference>
<dbReference type="Gene3D" id="3.50.50.60">
    <property type="entry name" value="FAD/NAD(P)-binding domain"/>
    <property type="match status" value="2"/>
</dbReference>
<dbReference type="OrthoDB" id="9806179at2"/>
<evidence type="ECO:0000256" key="1">
    <source>
        <dbReference type="ARBA" id="ARBA00022630"/>
    </source>
</evidence>
<gene>
    <name evidence="4" type="ORF">EDX97_07495</name>
</gene>